<comment type="caution">
    <text evidence="1">The sequence shown here is derived from an EMBL/GenBank/DDBJ whole genome shotgun (WGS) entry which is preliminary data.</text>
</comment>
<accession>A0ACB7ZUS3</accession>
<feature type="non-terminal residue" evidence="1">
    <location>
        <position position="1"/>
    </location>
</feature>
<sequence>ATSVDVEQIFSCGHLLLSHVWSRLSSQSTRALLCLGQWSILGLVKTEDVVAVSKMDDVQGDEMELEDGWDALTI</sequence>
<name>A0ACB7ZUS3_9AGAM</name>
<organism evidence="1 2">
    <name type="scientific">Hygrophoropsis aurantiaca</name>
    <dbReference type="NCBI Taxonomy" id="72124"/>
    <lineage>
        <taxon>Eukaryota</taxon>
        <taxon>Fungi</taxon>
        <taxon>Dikarya</taxon>
        <taxon>Basidiomycota</taxon>
        <taxon>Agaricomycotina</taxon>
        <taxon>Agaricomycetes</taxon>
        <taxon>Agaricomycetidae</taxon>
        <taxon>Boletales</taxon>
        <taxon>Coniophorineae</taxon>
        <taxon>Hygrophoropsidaceae</taxon>
        <taxon>Hygrophoropsis</taxon>
    </lineage>
</organism>
<proteinExistence type="predicted"/>
<dbReference type="EMBL" id="MU268325">
    <property type="protein sequence ID" value="KAH7904914.1"/>
    <property type="molecule type" value="Genomic_DNA"/>
</dbReference>
<dbReference type="Proteomes" id="UP000790377">
    <property type="component" value="Unassembled WGS sequence"/>
</dbReference>
<reference evidence="1" key="1">
    <citation type="journal article" date="2021" name="New Phytol.">
        <title>Evolutionary innovations through gain and loss of genes in the ectomycorrhizal Boletales.</title>
        <authorList>
            <person name="Wu G."/>
            <person name="Miyauchi S."/>
            <person name="Morin E."/>
            <person name="Kuo A."/>
            <person name="Drula E."/>
            <person name="Varga T."/>
            <person name="Kohler A."/>
            <person name="Feng B."/>
            <person name="Cao Y."/>
            <person name="Lipzen A."/>
            <person name="Daum C."/>
            <person name="Hundley H."/>
            <person name="Pangilinan J."/>
            <person name="Johnson J."/>
            <person name="Barry K."/>
            <person name="LaButti K."/>
            <person name="Ng V."/>
            <person name="Ahrendt S."/>
            <person name="Min B."/>
            <person name="Choi I.G."/>
            <person name="Park H."/>
            <person name="Plett J.M."/>
            <person name="Magnuson J."/>
            <person name="Spatafora J.W."/>
            <person name="Nagy L.G."/>
            <person name="Henrissat B."/>
            <person name="Grigoriev I.V."/>
            <person name="Yang Z.L."/>
            <person name="Xu J."/>
            <person name="Martin F.M."/>
        </authorList>
    </citation>
    <scope>NUCLEOTIDE SEQUENCE</scope>
    <source>
        <strain evidence="1">ATCC 28755</strain>
    </source>
</reference>
<gene>
    <name evidence="1" type="ORF">BJ138DRAFT_1018452</name>
</gene>
<evidence type="ECO:0000313" key="2">
    <source>
        <dbReference type="Proteomes" id="UP000790377"/>
    </source>
</evidence>
<evidence type="ECO:0000313" key="1">
    <source>
        <dbReference type="EMBL" id="KAH7904914.1"/>
    </source>
</evidence>
<protein>
    <submittedName>
        <fullName evidence="1">Uncharacterized protein</fullName>
    </submittedName>
</protein>
<keyword evidence="2" id="KW-1185">Reference proteome</keyword>